<reference evidence="1" key="1">
    <citation type="submission" date="2015-10" db="EMBL/GenBank/DDBJ databases">
        <title>EvidentialGene: Evidence-directed Construction of Complete mRNA Transcriptomes without Genomes.</title>
        <authorList>
            <person name="Gilbert D.G."/>
        </authorList>
    </citation>
    <scope>NUCLEOTIDE SEQUENCE</scope>
</reference>
<protein>
    <submittedName>
        <fullName evidence="1">Uncharacterized protein</fullName>
    </submittedName>
</protein>
<dbReference type="EMBL" id="GDIQ01074078">
    <property type="protein sequence ID" value="JAN20659.1"/>
    <property type="molecule type" value="Transcribed_RNA"/>
</dbReference>
<evidence type="ECO:0000313" key="1">
    <source>
        <dbReference type="EMBL" id="JAN20659.1"/>
    </source>
</evidence>
<dbReference type="AlphaFoldDB" id="A0A0P5JA47"/>
<dbReference type="OrthoDB" id="6350294at2759"/>
<dbReference type="PANTHER" id="PTHR33099">
    <property type="entry name" value="FE2OG DIOXYGENASE DOMAIN-CONTAINING PROTEIN"/>
    <property type="match status" value="1"/>
</dbReference>
<dbReference type="PANTHER" id="PTHR33099:SF7">
    <property type="entry name" value="MYND-TYPE DOMAIN-CONTAINING PROTEIN"/>
    <property type="match status" value="1"/>
</dbReference>
<name>A0A0P5JA47_9CRUS</name>
<proteinExistence type="predicted"/>
<sequence>MAYAHRQQVIFTLEDLKQSTEFPVSACGTELAPENFLTSLSIHSGDEILVPVSKNDLCLLEELGEKIEMSNWQIEWRIDASEIISVSPSDFSVSLLRELIALSLRDFQEFGQGIESVEANLSHVALYRAVEANDDVNYDVEPKRFTSVINKAKWTGSFGTLMLQIPVIGGFRGGDFRLKNRKQQSKLFSTSRNSNRAFHVTAFYDDCQVFMEPITKGSRLDLVFNLRHKETTTCIARPLSEDYSSPLYRIWQSPVMLQKDTHSGAIAQLSKNEQKLRDLFSNWRKIDHSPVELYALPLEHDYCKNNLSFNSLKGIDRSTVNLILATLGDFVDVHLAIVTKYIGYKEDDWTTSGREHLIKRNQGKTPKYFRENDWVEFWAGNWLDLQNRRLALPPLSIVVPDELLGFNEAVFHCDPPPDYGGKFDGHTFDRAAIIMWPRNQTLSTAIRFGLDQALDVVENAPKESDPFLVITETKKTQMLHLLDLCKKEPNKSWFACASECSDLRCDRAIPVSVHVASKRTLRLIHLCLIWNLPECGLELLCLLFTRLDSTNYRCHQCCMSDESTAFVGGICSREVADKLAELVVMLDTWSCSIVNDCFKPLINENMVFDLRQTGHLAHFATCLFHRQCFEAAIYVSDQVFRMLTDFYLIELAETQSTDSVVGSCIDMLVLIDGLPSEYSRLIQLLFQLKSLSVRHPSVVIGWLQQSDVTLLKSLPPYWDFYVDLVTKLENQLMELNDPTNSYTSSFEALEKAAAQLMVSFLKLQETQKLEILIDKIVNSKNQEARILLAAILSSSNVWAVPTASSMESTLITLSAARVQQLVRFKFPMFKWEQPDAILKEHPAVELFLHSTKESMTYSAFASEQEAQAFASKYFGGQRTVTGYSAKVSDIRRGPDDVISVTISKTPEIYESSLKQLASLEAALSGPMTCSPNIKQIENAAVVALEAPPSVTDPINESSDPIVERKQSRARVSKKSAGPLAPPGKRSKRISIKNQVKPTEEEESIP</sequence>
<organism evidence="1">
    <name type="scientific">Daphnia magna</name>
    <dbReference type="NCBI Taxonomy" id="35525"/>
    <lineage>
        <taxon>Eukaryota</taxon>
        <taxon>Metazoa</taxon>
        <taxon>Ecdysozoa</taxon>
        <taxon>Arthropoda</taxon>
        <taxon>Crustacea</taxon>
        <taxon>Branchiopoda</taxon>
        <taxon>Diplostraca</taxon>
        <taxon>Cladocera</taxon>
        <taxon>Anomopoda</taxon>
        <taxon>Daphniidae</taxon>
        <taxon>Daphnia</taxon>
    </lineage>
</organism>
<accession>A0A0P5JA47</accession>